<dbReference type="GO" id="GO:0005230">
    <property type="term" value="F:extracellular ligand-gated monoatomic ion channel activity"/>
    <property type="evidence" value="ECO:0007669"/>
    <property type="project" value="InterPro"/>
</dbReference>
<evidence type="ECO:0000313" key="8">
    <source>
        <dbReference type="EMBL" id="ELU06091.1"/>
    </source>
</evidence>
<dbReference type="PANTHER" id="PTHR18945">
    <property type="entry name" value="NEUROTRANSMITTER GATED ION CHANNEL"/>
    <property type="match status" value="1"/>
</dbReference>
<evidence type="ECO:0000256" key="2">
    <source>
        <dbReference type="ARBA" id="ARBA00022692"/>
    </source>
</evidence>
<keyword evidence="3 6" id="KW-1133">Transmembrane helix</keyword>
<protein>
    <recommendedName>
        <fullName evidence="7">Neurotransmitter-gated ion-channel ligand-binding domain-containing protein</fullName>
    </recommendedName>
</protein>
<evidence type="ECO:0000256" key="4">
    <source>
        <dbReference type="ARBA" id="ARBA00023136"/>
    </source>
</evidence>
<evidence type="ECO:0000313" key="10">
    <source>
        <dbReference type="Proteomes" id="UP000014760"/>
    </source>
</evidence>
<evidence type="ECO:0000259" key="7">
    <source>
        <dbReference type="Pfam" id="PF02931"/>
    </source>
</evidence>
<gene>
    <name evidence="8" type="ORF">CAPTEDRAFT_202877</name>
</gene>
<dbReference type="OrthoDB" id="203862at2759"/>
<reference evidence="10" key="1">
    <citation type="submission" date="2012-12" db="EMBL/GenBank/DDBJ databases">
        <authorList>
            <person name="Hellsten U."/>
            <person name="Grimwood J."/>
            <person name="Chapman J.A."/>
            <person name="Shapiro H."/>
            <person name="Aerts A."/>
            <person name="Otillar R.P."/>
            <person name="Terry A.Y."/>
            <person name="Boore J.L."/>
            <person name="Simakov O."/>
            <person name="Marletaz F."/>
            <person name="Cho S.-J."/>
            <person name="Edsinger-Gonzales E."/>
            <person name="Havlak P."/>
            <person name="Kuo D.-H."/>
            <person name="Larsson T."/>
            <person name="Lv J."/>
            <person name="Arendt D."/>
            <person name="Savage R."/>
            <person name="Osoegawa K."/>
            <person name="de Jong P."/>
            <person name="Lindberg D.R."/>
            <person name="Seaver E.C."/>
            <person name="Weisblat D.A."/>
            <person name="Putnam N.H."/>
            <person name="Grigoriev I.V."/>
            <person name="Rokhsar D.S."/>
        </authorList>
    </citation>
    <scope>NUCLEOTIDE SEQUENCE</scope>
    <source>
        <strain evidence="10">I ESC-2004</strain>
    </source>
</reference>
<comment type="subcellular location">
    <subcellularLocation>
        <location evidence="1">Membrane</location>
        <topology evidence="1">Multi-pass membrane protein</topology>
    </subcellularLocation>
</comment>
<dbReference type="InterPro" id="IPR036719">
    <property type="entry name" value="Neuro-gated_channel_TM_sf"/>
</dbReference>
<dbReference type="SUPFAM" id="SSF63712">
    <property type="entry name" value="Nicotinic receptor ligand binding domain-like"/>
    <property type="match status" value="1"/>
</dbReference>
<evidence type="ECO:0000256" key="5">
    <source>
        <dbReference type="SAM" id="MobiDB-lite"/>
    </source>
</evidence>
<dbReference type="AlphaFoldDB" id="R7URT9"/>
<dbReference type="InterPro" id="IPR036734">
    <property type="entry name" value="Neur_chan_lig-bd_sf"/>
</dbReference>
<feature type="transmembrane region" description="Helical" evidence="6">
    <location>
        <begin position="301"/>
        <end position="323"/>
    </location>
</feature>
<feature type="compositionally biased region" description="Pro residues" evidence="5">
    <location>
        <begin position="379"/>
        <end position="393"/>
    </location>
</feature>
<evidence type="ECO:0000256" key="1">
    <source>
        <dbReference type="ARBA" id="ARBA00004141"/>
    </source>
</evidence>
<dbReference type="EMBL" id="KB300950">
    <property type="protein sequence ID" value="ELU06091.1"/>
    <property type="molecule type" value="Genomic_DNA"/>
</dbReference>
<dbReference type="FunFam" id="2.70.170.10:FF:000053">
    <property type="entry name" value="Predicted protein"/>
    <property type="match status" value="1"/>
</dbReference>
<evidence type="ECO:0000256" key="3">
    <source>
        <dbReference type="ARBA" id="ARBA00022989"/>
    </source>
</evidence>
<sequence length="434" mass="50395">MADSESTSEIVILPPKRKVVLHVTFLKVGEINTMKEAFDADILLRAKWREPELDKCKVPILPENYDFDRVWNPKIYIDNIIGEPKRTSNMRVEYEGDGEAYCVERRRVKGTFMETMELYEFPFDVQDLSITIMSDCPQHDVELDEDPSESHKVFKRAFIDEQEWYLYKYIDAEKQTLMKDRADPTLMASALHVNTKVARRPWYFVWNNFSLTLLITCLSFVTFAVPPSMPQNRLQITFTLVLTAVAFKFVVNQSLPRISYLTYLDRYILFSMITLTVTAFWHGIQTLLPSTTSRGESVDHIALLIIGGFYFLYNLQFFIRLYVLPFRKRRDMEKLESKYEKKVRDEAAEKIKKRKTIFKKRNLLHRHKKPKTNGGTTPMPTPAPTPLPTPAPTPVIVHKEQEKVQAKVPAKEPAMLTVKEAADEDGLKSVKIDQ</sequence>
<feature type="region of interest" description="Disordered" evidence="5">
    <location>
        <begin position="366"/>
        <end position="393"/>
    </location>
</feature>
<dbReference type="InterPro" id="IPR006202">
    <property type="entry name" value="Neur_chan_lig-bd"/>
</dbReference>
<name>R7URT9_CAPTE</name>
<keyword evidence="2 6" id="KW-0812">Transmembrane</keyword>
<accession>R7URT9</accession>
<dbReference type="Gene3D" id="2.70.170.10">
    <property type="entry name" value="Neurotransmitter-gated ion-channel ligand-binding domain"/>
    <property type="match status" value="1"/>
</dbReference>
<dbReference type="EnsemblMetazoa" id="CapteT202877">
    <property type="protein sequence ID" value="CapteP202877"/>
    <property type="gene ID" value="CapteG202877"/>
</dbReference>
<feature type="transmembrane region" description="Helical" evidence="6">
    <location>
        <begin position="204"/>
        <end position="226"/>
    </location>
</feature>
<proteinExistence type="predicted"/>
<dbReference type="HOGENOM" id="CLU_037554_1_0_1"/>
<dbReference type="GO" id="GO:0016020">
    <property type="term" value="C:membrane"/>
    <property type="evidence" value="ECO:0007669"/>
    <property type="project" value="UniProtKB-SubCell"/>
</dbReference>
<evidence type="ECO:0000313" key="9">
    <source>
        <dbReference type="EnsemblMetazoa" id="CapteP202877"/>
    </source>
</evidence>
<dbReference type="OMA" id="FKEPMEL"/>
<organism evidence="8">
    <name type="scientific">Capitella teleta</name>
    <name type="common">Polychaete worm</name>
    <dbReference type="NCBI Taxonomy" id="283909"/>
    <lineage>
        <taxon>Eukaryota</taxon>
        <taxon>Metazoa</taxon>
        <taxon>Spiralia</taxon>
        <taxon>Lophotrochozoa</taxon>
        <taxon>Annelida</taxon>
        <taxon>Polychaeta</taxon>
        <taxon>Sedentaria</taxon>
        <taxon>Scolecida</taxon>
        <taxon>Capitellidae</taxon>
        <taxon>Capitella</taxon>
    </lineage>
</organism>
<keyword evidence="10" id="KW-1185">Reference proteome</keyword>
<feature type="transmembrane region" description="Helical" evidence="6">
    <location>
        <begin position="232"/>
        <end position="251"/>
    </location>
</feature>
<feature type="transmembrane region" description="Helical" evidence="6">
    <location>
        <begin position="263"/>
        <end position="281"/>
    </location>
</feature>
<dbReference type="EMBL" id="AMQN01007582">
    <property type="status" value="NOT_ANNOTATED_CDS"/>
    <property type="molecule type" value="Genomic_DNA"/>
</dbReference>
<evidence type="ECO:0000256" key="6">
    <source>
        <dbReference type="SAM" id="Phobius"/>
    </source>
</evidence>
<reference evidence="9" key="3">
    <citation type="submission" date="2015-06" db="UniProtKB">
        <authorList>
            <consortium name="EnsemblMetazoa"/>
        </authorList>
    </citation>
    <scope>IDENTIFICATION</scope>
</reference>
<dbReference type="Pfam" id="PF02931">
    <property type="entry name" value="Neur_chan_LBD"/>
    <property type="match status" value="1"/>
</dbReference>
<keyword evidence="4 6" id="KW-0472">Membrane</keyword>
<dbReference type="InterPro" id="IPR006201">
    <property type="entry name" value="Neur_channel"/>
</dbReference>
<feature type="domain" description="Neurotransmitter-gated ion-channel ligand-binding" evidence="7">
    <location>
        <begin position="18"/>
        <end position="199"/>
    </location>
</feature>
<reference evidence="8 10" key="2">
    <citation type="journal article" date="2013" name="Nature">
        <title>Insights into bilaterian evolution from three spiralian genomes.</title>
        <authorList>
            <person name="Simakov O."/>
            <person name="Marletaz F."/>
            <person name="Cho S.J."/>
            <person name="Edsinger-Gonzales E."/>
            <person name="Havlak P."/>
            <person name="Hellsten U."/>
            <person name="Kuo D.H."/>
            <person name="Larsson T."/>
            <person name="Lv J."/>
            <person name="Arendt D."/>
            <person name="Savage R."/>
            <person name="Osoegawa K."/>
            <person name="de Jong P."/>
            <person name="Grimwood J."/>
            <person name="Chapman J.A."/>
            <person name="Shapiro H."/>
            <person name="Aerts A."/>
            <person name="Otillar R.P."/>
            <person name="Terry A.Y."/>
            <person name="Boore J.L."/>
            <person name="Grigoriev I.V."/>
            <person name="Lindberg D.R."/>
            <person name="Seaver E.C."/>
            <person name="Weisblat D.A."/>
            <person name="Putnam N.H."/>
            <person name="Rokhsar D.S."/>
        </authorList>
    </citation>
    <scope>NUCLEOTIDE SEQUENCE</scope>
    <source>
        <strain evidence="8 10">I ESC-2004</strain>
    </source>
</reference>
<dbReference type="SUPFAM" id="SSF90112">
    <property type="entry name" value="Neurotransmitter-gated ion-channel transmembrane pore"/>
    <property type="match status" value="1"/>
</dbReference>
<dbReference type="Proteomes" id="UP000014760">
    <property type="component" value="Unassembled WGS sequence"/>
</dbReference>
<dbReference type="Gene3D" id="1.20.58.390">
    <property type="entry name" value="Neurotransmitter-gated ion-channel transmembrane domain"/>
    <property type="match status" value="1"/>
</dbReference>
<dbReference type="InterPro" id="IPR038050">
    <property type="entry name" value="Neuro_actylchol_rec"/>
</dbReference>
<dbReference type="STRING" id="283909.R7URT9"/>
<dbReference type="GO" id="GO:0004888">
    <property type="term" value="F:transmembrane signaling receptor activity"/>
    <property type="evidence" value="ECO:0007669"/>
    <property type="project" value="InterPro"/>
</dbReference>